<keyword evidence="6" id="KW-1185">Reference proteome</keyword>
<dbReference type="PANTHER" id="PTHR32295:SF244">
    <property type="entry name" value="PROTEIN IQ-DOMAIN 14-LIKE"/>
    <property type="match status" value="1"/>
</dbReference>
<evidence type="ECO:0000256" key="1">
    <source>
        <dbReference type="ARBA" id="ARBA00022860"/>
    </source>
</evidence>
<evidence type="ECO:0000259" key="5">
    <source>
        <dbReference type="Pfam" id="PF13178"/>
    </source>
</evidence>
<dbReference type="RefSeq" id="XP_016479221.1">
    <property type="nucleotide sequence ID" value="XM_016623735.2"/>
</dbReference>
<reference evidence="6" key="1">
    <citation type="journal article" date="2014" name="Nat. Commun.">
        <title>The tobacco genome sequence and its comparison with those of tomato and potato.</title>
        <authorList>
            <person name="Sierro N."/>
            <person name="Battey J.N."/>
            <person name="Ouadi S."/>
            <person name="Bakaher N."/>
            <person name="Bovet L."/>
            <person name="Willig A."/>
            <person name="Goepfert S."/>
            <person name="Peitsch M.C."/>
            <person name="Ivanov N.V."/>
        </authorList>
    </citation>
    <scope>NUCLEOTIDE SEQUENCE [LARGE SCALE GENOMIC DNA]</scope>
</reference>
<feature type="compositionally biased region" description="Low complexity" evidence="4">
    <location>
        <begin position="71"/>
        <end position="92"/>
    </location>
</feature>
<feature type="compositionally biased region" description="Basic and acidic residues" evidence="4">
    <location>
        <begin position="21"/>
        <end position="35"/>
    </location>
</feature>
<dbReference type="InterPro" id="IPR025064">
    <property type="entry name" value="DUF4005"/>
</dbReference>
<gene>
    <name evidence="7" type="primary">LOC107800543</name>
</gene>
<evidence type="ECO:0000256" key="2">
    <source>
        <dbReference type="ARBA" id="ARBA00024341"/>
    </source>
</evidence>
<dbReference type="SMART" id="SM00015">
    <property type="entry name" value="IQ"/>
    <property type="match status" value="2"/>
</dbReference>
<dbReference type="GO" id="GO:0005516">
    <property type="term" value="F:calmodulin binding"/>
    <property type="evidence" value="ECO:0007669"/>
    <property type="project" value="UniProtKB-KW"/>
</dbReference>
<dbReference type="InterPro" id="IPR000048">
    <property type="entry name" value="IQ_motif_EF-hand-BS"/>
</dbReference>
<feature type="compositionally biased region" description="Low complexity" evidence="4">
    <location>
        <begin position="1"/>
        <end position="15"/>
    </location>
</feature>
<organism evidence="6 7">
    <name type="scientific">Nicotiana tabacum</name>
    <name type="common">Common tobacco</name>
    <dbReference type="NCBI Taxonomy" id="4097"/>
    <lineage>
        <taxon>Eukaryota</taxon>
        <taxon>Viridiplantae</taxon>
        <taxon>Streptophyta</taxon>
        <taxon>Embryophyta</taxon>
        <taxon>Tracheophyta</taxon>
        <taxon>Spermatophyta</taxon>
        <taxon>Magnoliopsida</taxon>
        <taxon>eudicotyledons</taxon>
        <taxon>Gunneridae</taxon>
        <taxon>Pentapetalae</taxon>
        <taxon>asterids</taxon>
        <taxon>lamiids</taxon>
        <taxon>Solanales</taxon>
        <taxon>Solanaceae</taxon>
        <taxon>Nicotianoideae</taxon>
        <taxon>Nicotianeae</taxon>
        <taxon>Nicotiana</taxon>
    </lineage>
</organism>
<dbReference type="CDD" id="cd23767">
    <property type="entry name" value="IQCD"/>
    <property type="match status" value="1"/>
</dbReference>
<accession>A0A1S4ARL1</accession>
<dbReference type="PROSITE" id="PS50096">
    <property type="entry name" value="IQ"/>
    <property type="match status" value="2"/>
</dbReference>
<comment type="similarity">
    <text evidence="2">Belongs to the IQD family.</text>
</comment>
<evidence type="ECO:0000313" key="6">
    <source>
        <dbReference type="Proteomes" id="UP000790787"/>
    </source>
</evidence>
<dbReference type="Gene3D" id="1.20.5.190">
    <property type="match status" value="1"/>
</dbReference>
<feature type="region of interest" description="Disordered" evidence="4">
    <location>
        <begin position="1"/>
        <end position="95"/>
    </location>
</feature>
<feature type="region of interest" description="Disordered" evidence="4">
    <location>
        <begin position="418"/>
        <end position="449"/>
    </location>
</feature>
<dbReference type="RefSeq" id="XP_016479221.1">
    <property type="nucleotide sequence ID" value="XM_016623735.1"/>
</dbReference>
<evidence type="ECO:0000256" key="3">
    <source>
        <dbReference type="ARBA" id="ARBA00024378"/>
    </source>
</evidence>
<dbReference type="PANTHER" id="PTHR32295">
    <property type="entry name" value="IQ-DOMAIN 5-RELATED"/>
    <property type="match status" value="1"/>
</dbReference>
<dbReference type="STRING" id="4097.A0A1S4ARL1"/>
<dbReference type="AlphaFoldDB" id="A0A1S4ARL1"/>
<dbReference type="OMA" id="WIFKKPP"/>
<dbReference type="KEGG" id="nta:107800543"/>
<dbReference type="GeneID" id="107800543"/>
<dbReference type="Proteomes" id="UP000790787">
    <property type="component" value="Chromosome 24"/>
</dbReference>
<dbReference type="Pfam" id="PF00612">
    <property type="entry name" value="IQ"/>
    <property type="match status" value="2"/>
</dbReference>
<dbReference type="Pfam" id="PF13178">
    <property type="entry name" value="DUF4005"/>
    <property type="match status" value="1"/>
</dbReference>
<name>A0A1S4ARL1_TOBAC</name>
<proteinExistence type="inferred from homology"/>
<comment type="subunit">
    <text evidence="3">Binds to multiple calmodulin (CaM) in the presence of Ca(2+) and CaM-like proteins.</text>
</comment>
<keyword evidence="1" id="KW-0112">Calmodulin-binding</keyword>
<dbReference type="OrthoDB" id="776767at2759"/>
<protein>
    <submittedName>
        <fullName evidence="7">Protein IQ-DOMAIN 14</fullName>
    </submittedName>
    <submittedName>
        <fullName evidence="7">Protein IQ-DOMAIN 18 isoform X1</fullName>
    </submittedName>
</protein>
<feature type="domain" description="DUF4005" evidence="5">
    <location>
        <begin position="390"/>
        <end position="463"/>
    </location>
</feature>
<reference evidence="7" key="2">
    <citation type="submission" date="2025-08" db="UniProtKB">
        <authorList>
            <consortium name="RefSeq"/>
        </authorList>
    </citation>
    <scope>IDENTIFICATION</scope>
    <source>
        <tissue evidence="7">Leaf</tissue>
    </source>
</reference>
<evidence type="ECO:0000313" key="7">
    <source>
        <dbReference type="RefSeq" id="XP_016479221.1"/>
    </source>
</evidence>
<sequence length="482" mass="54830">MGKSSGGSSWLGLMKKAFRSPVKDNDMRSSRRREEAEQEEEEEKKRGKRRWIFRPKPTLHETTIHQNQEENTANTSSTNTANTSSSISTGNSLPENADLKQRRAIAIAVATTAAAEAAAQAAVDIIRLTRPTLLVREQRAILNIQTAFRGYLARKALRALKGLVKLQALIRGHNVRKRAKMTLQCIQSLVRVQTQVCDQRRRLSCEGISCGSTFREAKSILELHLSDTSKNQVSTVDDRYDHSHAIEKVEALLQKEKEAAKQRENTLAFAFSQKMWTANKDEDTSSNKELDEDMRVFHKTDVRNCRTLSRASCDQPRDRMKNIEVDTTCSYSDSDSDFWRLQNQFYQDQQQKLCSYAVPAPLRRVQQNLPIHSSITPTSKMKNIQVHSASPRCRREERSHRMTLFSHRANEPNYMAATASAKARERSQSAPRRMPLTPEREKTSAAKKRLSFPVQGTSNEIVNSDQPLDHRFVSALDGRVYL</sequence>
<dbReference type="PaxDb" id="4097-A0A1S4ARL1"/>
<evidence type="ECO:0000256" key="4">
    <source>
        <dbReference type="SAM" id="MobiDB-lite"/>
    </source>
</evidence>